<name>A0A1C3RDJ5_9PROT</name>
<dbReference type="AlphaFoldDB" id="A0A1C3RDJ5"/>
<evidence type="ECO:0000313" key="3">
    <source>
        <dbReference type="Proteomes" id="UP000231658"/>
    </source>
</evidence>
<dbReference type="EMBL" id="FLYE01000001">
    <property type="protein sequence ID" value="SCA55318.1"/>
    <property type="molecule type" value="Genomic_DNA"/>
</dbReference>
<accession>A0A1C3RDJ5</accession>
<keyword evidence="1" id="KW-0812">Transmembrane</keyword>
<keyword evidence="1" id="KW-1133">Transmembrane helix</keyword>
<keyword evidence="3" id="KW-1185">Reference proteome</keyword>
<proteinExistence type="predicted"/>
<feature type="transmembrane region" description="Helical" evidence="1">
    <location>
        <begin position="37"/>
        <end position="58"/>
    </location>
</feature>
<dbReference type="Proteomes" id="UP000231658">
    <property type="component" value="Unassembled WGS sequence"/>
</dbReference>
<sequence length="116" mass="13288">MRLCWFGRRLFCLLMAWNLSVEMGQNHRLRRLRKKQLYFFAIYLSFGVDRGAFFPYSLPTRHVNLTVPSRGGMPEWLKGADCKSAGYAYVGSNPTPSTTSGLLNSVRLHTARDRAE</sequence>
<evidence type="ECO:0000313" key="2">
    <source>
        <dbReference type="EMBL" id="SCA55318.1"/>
    </source>
</evidence>
<reference evidence="2 3" key="1">
    <citation type="submission" date="2016-07" db="EMBL/GenBank/DDBJ databases">
        <authorList>
            <person name="Lefevre C.T."/>
        </authorList>
    </citation>
    <scope>NUCLEOTIDE SEQUENCE [LARGE SCALE GENOMIC DNA]</scope>
    <source>
        <strain evidence="2">PR1</strain>
    </source>
</reference>
<keyword evidence="1" id="KW-0472">Membrane</keyword>
<evidence type="ECO:0000256" key="1">
    <source>
        <dbReference type="SAM" id="Phobius"/>
    </source>
</evidence>
<dbReference type="STRING" id="1867952.MTBPR1_10565"/>
<protein>
    <submittedName>
        <fullName evidence="2">Uncharacterized protein</fullName>
    </submittedName>
</protein>
<organism evidence="2 3">
    <name type="scientific">Candidatus Terasakiella magnetica</name>
    <dbReference type="NCBI Taxonomy" id="1867952"/>
    <lineage>
        <taxon>Bacteria</taxon>
        <taxon>Pseudomonadati</taxon>
        <taxon>Pseudomonadota</taxon>
        <taxon>Alphaproteobacteria</taxon>
        <taxon>Rhodospirillales</taxon>
        <taxon>Terasakiellaceae</taxon>
        <taxon>Terasakiella</taxon>
    </lineage>
</organism>
<gene>
    <name evidence="2" type="ORF">MTBPR1_10565</name>
</gene>